<comment type="caution">
    <text evidence="12">The sequence shown here is derived from an EMBL/GenBank/DDBJ whole genome shotgun (WGS) entry which is preliminary data.</text>
</comment>
<dbReference type="InterPro" id="IPR031330">
    <property type="entry name" value="Gly_Hdrlase_35_cat"/>
</dbReference>
<protein>
    <recommendedName>
        <fullName evidence="3">beta-galactosidase</fullName>
        <ecNumber evidence="3">3.2.1.23</ecNumber>
    </recommendedName>
</protein>
<dbReference type="Proteomes" id="UP000650833">
    <property type="component" value="Unassembled WGS sequence"/>
</dbReference>
<keyword evidence="9" id="KW-0472">Membrane</keyword>
<evidence type="ECO:0000259" key="11">
    <source>
        <dbReference type="Pfam" id="PF13364"/>
    </source>
</evidence>
<dbReference type="PANTHER" id="PTHR23421">
    <property type="entry name" value="BETA-GALACTOSIDASE RELATED"/>
    <property type="match status" value="1"/>
</dbReference>
<feature type="domain" description="Beta-galactosidase jelly roll" evidence="11">
    <location>
        <begin position="891"/>
        <end position="995"/>
    </location>
</feature>
<dbReference type="Pfam" id="PF01301">
    <property type="entry name" value="Glyco_hydro_35"/>
    <property type="match status" value="1"/>
</dbReference>
<dbReference type="Pfam" id="PF13364">
    <property type="entry name" value="BetaGal_ABD2"/>
    <property type="match status" value="1"/>
</dbReference>
<dbReference type="Gene3D" id="2.60.120.260">
    <property type="entry name" value="Galactose-binding domain-like"/>
    <property type="match status" value="2"/>
</dbReference>
<evidence type="ECO:0000259" key="10">
    <source>
        <dbReference type="Pfam" id="PF01301"/>
    </source>
</evidence>
<keyword evidence="13" id="KW-1185">Reference proteome</keyword>
<keyword evidence="4" id="KW-0732">Signal</keyword>
<dbReference type="GO" id="GO:0005975">
    <property type="term" value="P:carbohydrate metabolic process"/>
    <property type="evidence" value="ECO:0007669"/>
    <property type="project" value="InterPro"/>
</dbReference>
<keyword evidence="9" id="KW-1133">Transmembrane helix</keyword>
<evidence type="ECO:0000256" key="5">
    <source>
        <dbReference type="ARBA" id="ARBA00022801"/>
    </source>
</evidence>
<reference evidence="12" key="1">
    <citation type="submission" date="2020-12" db="EMBL/GenBank/DDBJ databases">
        <title>Metabolic potential, ecology and presence of endohyphal bacteria is reflected in genomic diversity of Mucoromycotina.</title>
        <authorList>
            <person name="Muszewska A."/>
            <person name="Okrasinska A."/>
            <person name="Steczkiewicz K."/>
            <person name="Drgas O."/>
            <person name="Orlowska M."/>
            <person name="Perlinska-Lenart U."/>
            <person name="Aleksandrzak-Piekarczyk T."/>
            <person name="Szatraj K."/>
            <person name="Zielenkiewicz U."/>
            <person name="Pilsyk S."/>
            <person name="Malc E."/>
            <person name="Mieczkowski P."/>
            <person name="Kruszewska J.S."/>
            <person name="Biernat P."/>
            <person name="Pawlowska J."/>
        </authorList>
    </citation>
    <scope>NUCLEOTIDE SEQUENCE</scope>
    <source>
        <strain evidence="12">CBS 226.32</strain>
    </source>
</reference>
<dbReference type="PRINTS" id="PR00742">
    <property type="entry name" value="GLHYDRLASE35"/>
</dbReference>
<dbReference type="Gene3D" id="3.20.20.80">
    <property type="entry name" value="Glycosidases"/>
    <property type="match status" value="1"/>
</dbReference>
<dbReference type="EC" id="3.2.1.23" evidence="3"/>
<dbReference type="SUPFAM" id="SSF51445">
    <property type="entry name" value="(Trans)glycosidases"/>
    <property type="match status" value="1"/>
</dbReference>
<evidence type="ECO:0000313" key="12">
    <source>
        <dbReference type="EMBL" id="KAG2211986.1"/>
    </source>
</evidence>
<comment type="catalytic activity">
    <reaction evidence="1">
        <text>Hydrolysis of terminal non-reducing beta-D-galactose residues in beta-D-galactosides.</text>
        <dbReference type="EC" id="3.2.1.23"/>
    </reaction>
</comment>
<keyword evidence="6" id="KW-0325">Glycoprotein</keyword>
<accession>A0A8H7V6I2</accession>
<keyword evidence="9" id="KW-0812">Transmembrane</keyword>
<evidence type="ECO:0000256" key="7">
    <source>
        <dbReference type="ARBA" id="ARBA00023295"/>
    </source>
</evidence>
<evidence type="ECO:0000313" key="13">
    <source>
        <dbReference type="Proteomes" id="UP000650833"/>
    </source>
</evidence>
<dbReference type="InterPro" id="IPR001944">
    <property type="entry name" value="Glycoside_Hdrlase_35"/>
</dbReference>
<dbReference type="EMBL" id="JAEPRC010000059">
    <property type="protein sequence ID" value="KAG2211986.1"/>
    <property type="molecule type" value="Genomic_DNA"/>
</dbReference>
<evidence type="ECO:0000256" key="3">
    <source>
        <dbReference type="ARBA" id="ARBA00012756"/>
    </source>
</evidence>
<dbReference type="AlphaFoldDB" id="A0A8H7V6I2"/>
<evidence type="ECO:0000256" key="9">
    <source>
        <dbReference type="SAM" id="Phobius"/>
    </source>
</evidence>
<comment type="similarity">
    <text evidence="2 8">Belongs to the glycosyl hydrolase 35 family.</text>
</comment>
<dbReference type="GO" id="GO:0004565">
    <property type="term" value="F:beta-galactosidase activity"/>
    <property type="evidence" value="ECO:0007669"/>
    <property type="project" value="UniProtKB-EC"/>
</dbReference>
<proteinExistence type="inferred from homology"/>
<evidence type="ECO:0000256" key="4">
    <source>
        <dbReference type="ARBA" id="ARBA00022729"/>
    </source>
</evidence>
<evidence type="ECO:0000256" key="2">
    <source>
        <dbReference type="ARBA" id="ARBA00009809"/>
    </source>
</evidence>
<dbReference type="OrthoDB" id="1657402at2759"/>
<evidence type="ECO:0000256" key="6">
    <source>
        <dbReference type="ARBA" id="ARBA00023180"/>
    </source>
</evidence>
<dbReference type="InterPro" id="IPR025300">
    <property type="entry name" value="BetaGal_jelly_roll_dom"/>
</dbReference>
<dbReference type="InterPro" id="IPR017853">
    <property type="entry name" value="GH"/>
</dbReference>
<sequence>MSDMAPLFSLFAIIPVILGGFYFYAHQRTFGNLDITTSSVAYDRARYHDLLDWDKYALTIEGEPTQIHSGEFHYWRVPDRERWSPILKQYRAAGFNTIRIYFHWGYHSPAEGVYNFEGNRDIEYLLNLCEELNLFVLAAPGPYICAETQGGGYPGWLVAKRDLNIRHNFIMLWRVYDQKFADYEIQWLNHILPIIARHQITENKADKKGCVLGLQIDNELFETMANLLPIGLHDQMRVLAKAARDVGITVPLFSNDGFEEGGWVPRPELDGQKKKKFWNKERFGLDLYGFDKYVIFAPSSSPKSWLIDSGVSVASWDDWNPKNMENSMDKLEKTVRKFGGGAKESPMFIPELQGGWFNHYQLQHTYDHIYDYYGDEYTKLLVETSLAQGVTMASVYMIYGGTNWGTLGDPDVYTSYDYSACIREFGMLSSRGRNLRKTILLTRSFDPYFTKTERVEKPNVKTSIPYTLNLQRSSVAGDQNVLFTFFRNFDRQKRETFDVTVEEPAGSFTMGCYLPYKTSFIAVGNYTAQNDLHLILSTIPILTRIVNKKTNEEVWVVEPNIVGAMAFTNKEVKVTGNMQDDVLRTEGPAVILTFEKDSGWTKIETSTGNLYIIGLNKDDAGTLFAEFEEPYWNHGEKKYPAFAAWGADNFYYDKKLNKLDINHRRLEKAAHIISFENTADSHTMAATGRYEIPIVKTFEYKAKPVKPVSIELSHWEQRPVDFQNLPWESLKSFKENGSTTFNAIDYHYTSGHVLYRAIFQTPDSEHPHVTLSLNARNRATVLINGHVVGGHTTYSRQLFMPGAKIGPDPFFLGTYKYDLTPYLSHTDSLENQVIILVESFGLNRQAFIMNDIRNPRGIVSAGISGIKEKFQWEITGVDVRKLSNPYSSTGFPDENSGGWKKYKGVEVTNKESCSIPISVSQGAQWFRFRFDNELKKSISSYNVPLRLHLEGEWTAMVFVNDIFIARYYGNGDGPQHDFYLPDDLIKAKNNQVKILAYTWKDTEGKLLIAGWPVIADSGNLITHETEGKPAEYAIYKEHITI</sequence>
<name>A0A8H7V6I2_9FUNG</name>
<dbReference type="SUPFAM" id="SSF49785">
    <property type="entry name" value="Galactose-binding domain-like"/>
    <property type="match status" value="2"/>
</dbReference>
<keyword evidence="5" id="KW-0378">Hydrolase</keyword>
<evidence type="ECO:0000256" key="1">
    <source>
        <dbReference type="ARBA" id="ARBA00001412"/>
    </source>
</evidence>
<evidence type="ECO:0000256" key="8">
    <source>
        <dbReference type="RuleBase" id="RU003679"/>
    </source>
</evidence>
<feature type="domain" description="Glycoside hydrolase 35 catalytic" evidence="10">
    <location>
        <begin position="58"/>
        <end position="438"/>
    </location>
</feature>
<feature type="transmembrane region" description="Helical" evidence="9">
    <location>
        <begin position="7"/>
        <end position="25"/>
    </location>
</feature>
<gene>
    <name evidence="12" type="ORF">INT46_001483</name>
</gene>
<organism evidence="12 13">
    <name type="scientific">Mucor plumbeus</name>
    <dbReference type="NCBI Taxonomy" id="97098"/>
    <lineage>
        <taxon>Eukaryota</taxon>
        <taxon>Fungi</taxon>
        <taxon>Fungi incertae sedis</taxon>
        <taxon>Mucoromycota</taxon>
        <taxon>Mucoromycotina</taxon>
        <taxon>Mucoromycetes</taxon>
        <taxon>Mucorales</taxon>
        <taxon>Mucorineae</taxon>
        <taxon>Mucoraceae</taxon>
        <taxon>Mucor</taxon>
    </lineage>
</organism>
<dbReference type="InterPro" id="IPR008979">
    <property type="entry name" value="Galactose-bd-like_sf"/>
</dbReference>
<keyword evidence="7" id="KW-0326">Glycosidase</keyword>